<proteinExistence type="predicted"/>
<evidence type="ECO:0000313" key="5">
    <source>
        <dbReference type="EMBL" id="EGB12366.1"/>
    </source>
</evidence>
<sequence>DLSIVACTQGWLDKCGYEAGDILHRNCRFLQGPLTCFETIMRIRTALETATSLAVRLVNYTKHGHPFLNEFLMCPLVSKRGGIAYYISV</sequence>
<dbReference type="OrthoDB" id="447251at2759"/>
<evidence type="ECO:0000313" key="6">
    <source>
        <dbReference type="Proteomes" id="UP000002729"/>
    </source>
</evidence>
<dbReference type="RefSeq" id="XP_009032896.1">
    <property type="nucleotide sequence ID" value="XM_009034648.1"/>
</dbReference>
<keyword evidence="6" id="KW-1185">Reference proteome</keyword>
<keyword evidence="1" id="KW-0285">Flavoprotein</keyword>
<dbReference type="PANTHER" id="PTHR47429">
    <property type="entry name" value="PROTEIN TWIN LOV 1"/>
    <property type="match status" value="1"/>
</dbReference>
<dbReference type="InParanoid" id="F0XXD5"/>
<protein>
    <recommendedName>
        <fullName evidence="4">PAS domain-containing protein</fullName>
    </recommendedName>
</protein>
<dbReference type="Gene3D" id="3.30.450.20">
    <property type="entry name" value="PAS domain"/>
    <property type="match status" value="1"/>
</dbReference>
<feature type="non-terminal residue" evidence="5">
    <location>
        <position position="89"/>
    </location>
</feature>
<evidence type="ECO:0000256" key="1">
    <source>
        <dbReference type="ARBA" id="ARBA00022630"/>
    </source>
</evidence>
<dbReference type="InterPro" id="IPR035965">
    <property type="entry name" value="PAS-like_dom_sf"/>
</dbReference>
<accession>F0XXD5</accession>
<dbReference type="KEGG" id="aaf:AURANDRAFT_8879"/>
<gene>
    <name evidence="5" type="ORF">AURANDRAFT_8879</name>
</gene>
<dbReference type="Pfam" id="PF13426">
    <property type="entry name" value="PAS_9"/>
    <property type="match status" value="1"/>
</dbReference>
<dbReference type="InterPro" id="IPR000014">
    <property type="entry name" value="PAS"/>
</dbReference>
<evidence type="ECO:0000256" key="3">
    <source>
        <dbReference type="ARBA" id="ARBA00022991"/>
    </source>
</evidence>
<feature type="non-terminal residue" evidence="5">
    <location>
        <position position="1"/>
    </location>
</feature>
<dbReference type="Proteomes" id="UP000002729">
    <property type="component" value="Unassembled WGS sequence"/>
</dbReference>
<keyword evidence="2" id="KW-0288">FMN</keyword>
<dbReference type="GO" id="GO:0005634">
    <property type="term" value="C:nucleus"/>
    <property type="evidence" value="ECO:0007669"/>
    <property type="project" value="TreeGrafter"/>
</dbReference>
<keyword evidence="3" id="KW-0157">Chromophore</keyword>
<evidence type="ECO:0000256" key="2">
    <source>
        <dbReference type="ARBA" id="ARBA00022643"/>
    </source>
</evidence>
<dbReference type="GeneID" id="20229305"/>
<dbReference type="EMBL" id="GL833121">
    <property type="protein sequence ID" value="EGB12366.1"/>
    <property type="molecule type" value="Genomic_DNA"/>
</dbReference>
<evidence type="ECO:0000259" key="4">
    <source>
        <dbReference type="Pfam" id="PF13426"/>
    </source>
</evidence>
<organism evidence="6">
    <name type="scientific">Aureococcus anophagefferens</name>
    <name type="common">Harmful bloom alga</name>
    <dbReference type="NCBI Taxonomy" id="44056"/>
    <lineage>
        <taxon>Eukaryota</taxon>
        <taxon>Sar</taxon>
        <taxon>Stramenopiles</taxon>
        <taxon>Ochrophyta</taxon>
        <taxon>Pelagophyceae</taxon>
        <taxon>Pelagomonadales</taxon>
        <taxon>Pelagomonadaceae</taxon>
        <taxon>Aureococcus</taxon>
    </lineage>
</organism>
<feature type="domain" description="PAS" evidence="4">
    <location>
        <begin position="3"/>
        <end position="88"/>
    </location>
</feature>
<dbReference type="SUPFAM" id="SSF55785">
    <property type="entry name" value="PYP-like sensor domain (PAS domain)"/>
    <property type="match status" value="1"/>
</dbReference>
<name>F0XXD5_AURAN</name>
<dbReference type="AlphaFoldDB" id="F0XXD5"/>
<reference evidence="5 6" key="1">
    <citation type="journal article" date="2011" name="Proc. Natl. Acad. Sci. U.S.A.">
        <title>Niche of harmful alga Aureococcus anophagefferens revealed through ecogenomics.</title>
        <authorList>
            <person name="Gobler C.J."/>
            <person name="Berry D.L."/>
            <person name="Dyhrman S.T."/>
            <person name="Wilhelm S.W."/>
            <person name="Salamov A."/>
            <person name="Lobanov A.V."/>
            <person name="Zhang Y."/>
            <person name="Collier J.L."/>
            <person name="Wurch L.L."/>
            <person name="Kustka A.B."/>
            <person name="Dill B.D."/>
            <person name="Shah M."/>
            <person name="VerBerkmoes N.C."/>
            <person name="Kuo A."/>
            <person name="Terry A."/>
            <person name="Pangilinan J."/>
            <person name="Lindquist E.A."/>
            <person name="Lucas S."/>
            <person name="Paulsen I.T."/>
            <person name="Hattenrath-Lehmann T.K."/>
            <person name="Talmage S.C."/>
            <person name="Walker E.A."/>
            <person name="Koch F."/>
            <person name="Burson A.M."/>
            <person name="Marcoval M.A."/>
            <person name="Tang Y.Z."/>
            <person name="Lecleir G.R."/>
            <person name="Coyne K.J."/>
            <person name="Berg G.M."/>
            <person name="Bertrand E.M."/>
            <person name="Saito M.A."/>
            <person name="Gladyshev V.N."/>
            <person name="Grigoriev I.V."/>
        </authorList>
    </citation>
    <scope>NUCLEOTIDE SEQUENCE [LARGE SCALE GENOMIC DNA]</scope>
    <source>
        <strain evidence="6">CCMP 1984</strain>
    </source>
</reference>
<dbReference type="PANTHER" id="PTHR47429:SF2">
    <property type="entry name" value="PROTEIN TWIN LOV 1"/>
    <property type="match status" value="1"/>
</dbReference>